<accession>A0A4S2HE82</accession>
<gene>
    <name evidence="3" type="primary">mlaD</name>
    <name evidence="3" type="ORF">E5162_03590</name>
</gene>
<dbReference type="InterPro" id="IPR003399">
    <property type="entry name" value="Mce/MlaD"/>
</dbReference>
<keyword evidence="1" id="KW-1133">Transmembrane helix</keyword>
<evidence type="ECO:0000313" key="4">
    <source>
        <dbReference type="Proteomes" id="UP000305451"/>
    </source>
</evidence>
<organism evidence="3 4">
    <name type="scientific">Marinicauda pacifica</name>
    <dbReference type="NCBI Taxonomy" id="1133559"/>
    <lineage>
        <taxon>Bacteria</taxon>
        <taxon>Pseudomonadati</taxon>
        <taxon>Pseudomonadota</taxon>
        <taxon>Alphaproteobacteria</taxon>
        <taxon>Maricaulales</taxon>
        <taxon>Maricaulaceae</taxon>
        <taxon>Marinicauda</taxon>
    </lineage>
</organism>
<dbReference type="RefSeq" id="WP_135943566.1">
    <property type="nucleotide sequence ID" value="NZ_BMEI01000001.1"/>
</dbReference>
<evidence type="ECO:0000256" key="1">
    <source>
        <dbReference type="SAM" id="Phobius"/>
    </source>
</evidence>
<dbReference type="NCBIfam" id="TIGR04430">
    <property type="entry name" value="OM_asym_MlaD"/>
    <property type="match status" value="1"/>
</dbReference>
<keyword evidence="1" id="KW-0472">Membrane</keyword>
<evidence type="ECO:0000259" key="2">
    <source>
        <dbReference type="Pfam" id="PF02470"/>
    </source>
</evidence>
<dbReference type="InterPro" id="IPR030970">
    <property type="entry name" value="ABC_MlaD"/>
</dbReference>
<protein>
    <submittedName>
        <fullName evidence="3">Outer membrane lipid asymmetry maintenance protein MlaD</fullName>
    </submittedName>
</protein>
<sequence>MRSGAVLETLIGLIVLAAAGLFLFYAQGQLDEGPGRSGYAVNARFNSIGDLARGADVRVAGVSVGTVSDISLDTQTYFARTHLTIRSDVEIPEDSTAKIAMAGLLGGSYVEIEPGGAMEMLEAGGEIEFTQGAIDLFDLIGQFMSQRGTSNSDSSASTSP</sequence>
<comment type="caution">
    <text evidence="3">The sequence shown here is derived from an EMBL/GenBank/DDBJ whole genome shotgun (WGS) entry which is preliminary data.</text>
</comment>
<name>A0A4S2HE82_9PROT</name>
<proteinExistence type="predicted"/>
<evidence type="ECO:0000313" key="3">
    <source>
        <dbReference type="EMBL" id="TGY94370.1"/>
    </source>
</evidence>
<dbReference type="OrthoDB" id="7164001at2"/>
<keyword evidence="4" id="KW-1185">Reference proteome</keyword>
<dbReference type="AlphaFoldDB" id="A0A4S2HE82"/>
<reference evidence="3 4" key="1">
    <citation type="journal article" date="2013" name="Int. J. Syst. Evol. Microbiol.">
        <title>Marinicauda pacifica gen. nov., sp. nov., a prosthecate alphaproteobacterium of the family Hyphomonadaceae isolated from deep seawater.</title>
        <authorList>
            <person name="Zhang X.Y."/>
            <person name="Li G.W."/>
            <person name="Wang C.S."/>
            <person name="Zhang Y.J."/>
            <person name="Xu X.W."/>
            <person name="Li H."/>
            <person name="Liu A."/>
            <person name="Liu C."/>
            <person name="Xie B.B."/>
            <person name="Qin Q.L."/>
            <person name="Xu Z."/>
            <person name="Chen X.L."/>
            <person name="Zhou B.C."/>
            <person name="Zhang Y.Z."/>
        </authorList>
    </citation>
    <scope>NUCLEOTIDE SEQUENCE [LARGE SCALE GENOMIC DNA]</scope>
    <source>
        <strain evidence="3 4">P-1 km-3</strain>
    </source>
</reference>
<dbReference type="Pfam" id="PF02470">
    <property type="entry name" value="MlaD"/>
    <property type="match status" value="1"/>
</dbReference>
<feature type="transmembrane region" description="Helical" evidence="1">
    <location>
        <begin position="6"/>
        <end position="26"/>
    </location>
</feature>
<dbReference type="GO" id="GO:0005548">
    <property type="term" value="F:phospholipid transporter activity"/>
    <property type="evidence" value="ECO:0007669"/>
    <property type="project" value="TreeGrafter"/>
</dbReference>
<dbReference type="PANTHER" id="PTHR33371">
    <property type="entry name" value="INTERMEMBRANE PHOSPHOLIPID TRANSPORT SYSTEM BINDING PROTEIN MLAD-RELATED"/>
    <property type="match status" value="1"/>
</dbReference>
<feature type="domain" description="Mce/MlaD" evidence="2">
    <location>
        <begin position="38"/>
        <end position="115"/>
    </location>
</feature>
<keyword evidence="1" id="KW-0812">Transmembrane</keyword>
<dbReference type="InterPro" id="IPR052336">
    <property type="entry name" value="MlaD_Phospholipid_Transporter"/>
</dbReference>
<dbReference type="PANTHER" id="PTHR33371:SF4">
    <property type="entry name" value="INTERMEMBRANE PHOSPHOLIPID TRANSPORT SYSTEM BINDING PROTEIN MLAD"/>
    <property type="match status" value="1"/>
</dbReference>
<dbReference type="GO" id="GO:0005543">
    <property type="term" value="F:phospholipid binding"/>
    <property type="evidence" value="ECO:0007669"/>
    <property type="project" value="TreeGrafter"/>
</dbReference>
<dbReference type="EMBL" id="SRXV01000001">
    <property type="protein sequence ID" value="TGY94370.1"/>
    <property type="molecule type" value="Genomic_DNA"/>
</dbReference>
<dbReference type="Proteomes" id="UP000305451">
    <property type="component" value="Unassembled WGS sequence"/>
</dbReference>